<keyword evidence="6 17" id="KW-0812">Transmembrane</keyword>
<evidence type="ECO:0000313" key="21">
    <source>
        <dbReference type="Proteomes" id="UP001652741"/>
    </source>
</evidence>
<evidence type="ECO:0000259" key="20">
    <source>
        <dbReference type="Pfam" id="PF09294"/>
    </source>
</evidence>
<evidence type="ECO:0000256" key="1">
    <source>
        <dbReference type="ARBA" id="ARBA00002201"/>
    </source>
</evidence>
<dbReference type="Pfam" id="PF09294">
    <property type="entry name" value="Interfer-bind"/>
    <property type="match status" value="1"/>
</dbReference>
<dbReference type="PANTHER" id="PTHR20859">
    <property type="entry name" value="INTERFERON/INTERLEUKIN RECEPTOR"/>
    <property type="match status" value="1"/>
</dbReference>
<evidence type="ECO:0000256" key="13">
    <source>
        <dbReference type="ARBA" id="ARBA00023157"/>
    </source>
</evidence>
<dbReference type="PANTHER" id="PTHR20859:SF22">
    <property type="entry name" value="TISSUE FACTOR"/>
    <property type="match status" value="1"/>
</dbReference>
<evidence type="ECO:0000259" key="19">
    <source>
        <dbReference type="Pfam" id="PF01108"/>
    </source>
</evidence>
<evidence type="ECO:0000256" key="14">
    <source>
        <dbReference type="ARBA" id="ARBA00023180"/>
    </source>
</evidence>
<feature type="transmembrane region" description="Helical" evidence="17">
    <location>
        <begin position="247"/>
        <end position="273"/>
    </location>
</feature>
<keyword evidence="12" id="KW-0564">Palmitate</keyword>
<evidence type="ECO:0000256" key="17">
    <source>
        <dbReference type="SAM" id="Phobius"/>
    </source>
</evidence>
<dbReference type="InterPro" id="IPR003961">
    <property type="entry name" value="FN3_dom"/>
</dbReference>
<feature type="domain" description="Fibronectin type-III" evidence="19">
    <location>
        <begin position="19"/>
        <end position="103"/>
    </location>
</feature>
<keyword evidence="14" id="KW-0325">Glycoprotein</keyword>
<dbReference type="AlphaFoldDB" id="A0A1S3QB98"/>
<dbReference type="Bgee" id="ENSSSAG00000067842">
    <property type="expression patterns" value="Expressed in terminal part of digestive tract and 21 other cell types or tissues"/>
</dbReference>
<feature type="domain" description="Interferon/interleukin receptor" evidence="20">
    <location>
        <begin position="126"/>
        <end position="236"/>
    </location>
</feature>
<dbReference type="GO" id="GO:0007596">
    <property type="term" value="P:blood coagulation"/>
    <property type="evidence" value="ECO:0007669"/>
    <property type="project" value="UniProtKB-KW"/>
</dbReference>
<dbReference type="InterPro" id="IPR001187">
    <property type="entry name" value="Tissue_factor"/>
</dbReference>
<dbReference type="Gene3D" id="2.60.40.10">
    <property type="entry name" value="Immunoglobulins"/>
    <property type="match status" value="2"/>
</dbReference>
<evidence type="ECO:0000256" key="6">
    <source>
        <dbReference type="ARBA" id="ARBA00022692"/>
    </source>
</evidence>
<keyword evidence="8 18" id="KW-0732">Signal</keyword>
<evidence type="ECO:0000256" key="11">
    <source>
        <dbReference type="ARBA" id="ARBA00023136"/>
    </source>
</evidence>
<dbReference type="Pfam" id="PF01108">
    <property type="entry name" value="Tissue_fac"/>
    <property type="match status" value="1"/>
</dbReference>
<evidence type="ECO:0000256" key="9">
    <source>
        <dbReference type="ARBA" id="ARBA00022989"/>
    </source>
</evidence>
<dbReference type="FunFam" id="2.60.40.10:FF:000899">
    <property type="entry name" value="Tissue factor"/>
    <property type="match status" value="1"/>
</dbReference>
<name>A0A1S3QB98_SALSA</name>
<evidence type="ECO:0000256" key="7">
    <source>
        <dbReference type="ARBA" id="ARBA00022696"/>
    </source>
</evidence>
<evidence type="ECO:0000256" key="12">
    <source>
        <dbReference type="ARBA" id="ARBA00023139"/>
    </source>
</evidence>
<reference evidence="22" key="1">
    <citation type="submission" date="2025-08" db="UniProtKB">
        <authorList>
            <consortium name="RefSeq"/>
        </authorList>
    </citation>
    <scope>IDENTIFICATION</scope>
</reference>
<evidence type="ECO:0000256" key="18">
    <source>
        <dbReference type="SAM" id="SignalP"/>
    </source>
</evidence>
<keyword evidence="10" id="KW-0094">Blood coagulation</keyword>
<dbReference type="GO" id="GO:0004896">
    <property type="term" value="F:cytokine receptor activity"/>
    <property type="evidence" value="ECO:0007669"/>
    <property type="project" value="TreeGrafter"/>
</dbReference>
<gene>
    <name evidence="22" type="primary">LOC106590649</name>
</gene>
<keyword evidence="9 17" id="KW-1133">Transmembrane helix</keyword>
<feature type="signal peptide" evidence="18">
    <location>
        <begin position="1"/>
        <end position="25"/>
    </location>
</feature>
<dbReference type="OrthoDB" id="8942372at2759"/>
<keyword evidence="13" id="KW-1015">Disulfide bond</keyword>
<keyword evidence="11 17" id="KW-0472">Membrane</keyword>
<evidence type="ECO:0000256" key="8">
    <source>
        <dbReference type="ARBA" id="ARBA00022729"/>
    </source>
</evidence>
<organism evidence="21 22">
    <name type="scientific">Salmo salar</name>
    <name type="common">Atlantic salmon</name>
    <dbReference type="NCBI Taxonomy" id="8030"/>
    <lineage>
        <taxon>Eukaryota</taxon>
        <taxon>Metazoa</taxon>
        <taxon>Chordata</taxon>
        <taxon>Craniata</taxon>
        <taxon>Vertebrata</taxon>
        <taxon>Euteleostomi</taxon>
        <taxon>Actinopterygii</taxon>
        <taxon>Neopterygii</taxon>
        <taxon>Teleostei</taxon>
        <taxon>Protacanthopterygii</taxon>
        <taxon>Salmoniformes</taxon>
        <taxon>Salmonidae</taxon>
        <taxon>Salmoninae</taxon>
        <taxon>Salmo</taxon>
    </lineage>
</organism>
<comment type="similarity">
    <text evidence="3">Belongs to the tissue factor family.</text>
</comment>
<evidence type="ECO:0000256" key="15">
    <source>
        <dbReference type="ARBA" id="ARBA00023288"/>
    </source>
</evidence>
<evidence type="ECO:0000256" key="10">
    <source>
        <dbReference type="ARBA" id="ARBA00023084"/>
    </source>
</evidence>
<dbReference type="InterPro" id="IPR013783">
    <property type="entry name" value="Ig-like_fold"/>
</dbReference>
<dbReference type="InterPro" id="IPR036116">
    <property type="entry name" value="FN3_sf"/>
</dbReference>
<evidence type="ECO:0000256" key="5">
    <source>
        <dbReference type="ARBA" id="ARBA00018722"/>
    </source>
</evidence>
<comment type="subcellular location">
    <subcellularLocation>
        <location evidence="2">Membrane</location>
        <topology evidence="2">Single-pass type I membrane protein</topology>
    </subcellularLocation>
</comment>
<dbReference type="STRING" id="8030.ENSSSAP00000082393"/>
<accession>A0A1S3QB98</accession>
<feature type="chain" id="PRO_5010178951" description="Tissue factor" evidence="18">
    <location>
        <begin position="26"/>
        <end position="293"/>
    </location>
</feature>
<evidence type="ECO:0000256" key="2">
    <source>
        <dbReference type="ARBA" id="ARBA00004479"/>
    </source>
</evidence>
<dbReference type="GeneID" id="106590649"/>
<evidence type="ECO:0000256" key="4">
    <source>
        <dbReference type="ARBA" id="ARBA00011184"/>
    </source>
</evidence>
<protein>
    <recommendedName>
        <fullName evidence="5">Tissue factor</fullName>
    </recommendedName>
    <alternativeName>
        <fullName evidence="16">Coagulation factor III</fullName>
    </alternativeName>
</protein>
<dbReference type="Proteomes" id="UP001652741">
    <property type="component" value="Chromosome ssa29"/>
</dbReference>
<dbReference type="KEGG" id="sasa:106590649"/>
<dbReference type="PaxDb" id="8030-ENSSSAP00000082393"/>
<dbReference type="SUPFAM" id="SSF49265">
    <property type="entry name" value="Fibronectin type III"/>
    <property type="match status" value="2"/>
</dbReference>
<keyword evidence="21" id="KW-1185">Reference proteome</keyword>
<dbReference type="GO" id="GO:0005886">
    <property type="term" value="C:plasma membrane"/>
    <property type="evidence" value="ECO:0007669"/>
    <property type="project" value="TreeGrafter"/>
</dbReference>
<comment type="subunit">
    <text evidence="4">Interacts with HSPE; the interaction, inhibited by heparin, promotes the generation of activated factor X and activates coagulation in the presence of activated factor VII.</text>
</comment>
<comment type="function">
    <text evidence="1">Initiates blood coagulation by forming a complex with circulating factor VII or VIIa. The [TF:VIIa] complex activates factors IX or X by specific limited proteolysis. TF plays a role in normal hemostasis by initiating the cell-surface assembly and propagation of the coagulation protease cascade.</text>
</comment>
<dbReference type="PRINTS" id="PR00346">
    <property type="entry name" value="TISSUEFACTOR"/>
</dbReference>
<proteinExistence type="inferred from homology"/>
<dbReference type="InterPro" id="IPR050650">
    <property type="entry name" value="Type-II_Cytokine-TF_Rcpt"/>
</dbReference>
<evidence type="ECO:0000256" key="3">
    <source>
        <dbReference type="ARBA" id="ARBA00009197"/>
    </source>
</evidence>
<dbReference type="RefSeq" id="XP_014037260.1">
    <property type="nucleotide sequence ID" value="XM_014181785.2"/>
</dbReference>
<evidence type="ECO:0000313" key="22">
    <source>
        <dbReference type="RefSeq" id="XP_014037260.1"/>
    </source>
</evidence>
<keyword evidence="7" id="KW-0356">Hemostasis</keyword>
<dbReference type="InterPro" id="IPR015373">
    <property type="entry name" value="Interferon/interleukin_rcp_dom"/>
</dbReference>
<keyword evidence="15" id="KW-0449">Lipoprotein</keyword>
<evidence type="ECO:0000256" key="16">
    <source>
        <dbReference type="ARBA" id="ARBA00031171"/>
    </source>
</evidence>
<sequence length="293" mass="33210">MLKMERTTFCRRLCTVLFFTNCVSGNYPKAQNVSWLSINFKTLLMWDPKPFNYSYTVEYSVVGQIREWNQHCIRTMETECDLSNVLTDLKATYSADVLSEPLHRVNSDLTDFPHTSSEGFTPYQDTLIGRPEFKIEVSKDKRKITLYVEDPPIALFNEQNKLKTMRDVFADELQYKVTFGKATSTGKKTRISASSEIELDRRDIDPGVSYCFNVQAYIPSRSTDKQLGELSQTQCSPGANKSFFEEFGIGVIAGFILLVITIIVVAIVVTVVCCQRTRKAHTSGKEGVPLRSV</sequence>